<dbReference type="Gene3D" id="3.30.2010.10">
    <property type="entry name" value="Metalloproteases ('zincins'), catalytic domain"/>
    <property type="match status" value="1"/>
</dbReference>
<evidence type="ECO:0000256" key="12">
    <source>
        <dbReference type="SAM" id="Phobius"/>
    </source>
</evidence>
<dbReference type="Pfam" id="PF01435">
    <property type="entry name" value="Peptidase_M48"/>
    <property type="match status" value="1"/>
</dbReference>
<accession>A0A6L3ZJ58</accession>
<dbReference type="AlphaFoldDB" id="A0A6L3ZJ58"/>
<feature type="transmembrane region" description="Helical" evidence="12">
    <location>
        <begin position="60"/>
        <end position="85"/>
    </location>
</feature>
<dbReference type="EMBL" id="WBVQ01000001">
    <property type="protein sequence ID" value="KAB2817847.1"/>
    <property type="molecule type" value="Genomic_DNA"/>
</dbReference>
<keyword evidence="11" id="KW-0175">Coiled coil</keyword>
<evidence type="ECO:0000256" key="6">
    <source>
        <dbReference type="ARBA" id="ARBA00022801"/>
    </source>
</evidence>
<evidence type="ECO:0000256" key="10">
    <source>
        <dbReference type="ARBA" id="ARBA00023136"/>
    </source>
</evidence>
<gene>
    <name evidence="14" type="ORF">F8C82_05435</name>
</gene>
<evidence type="ECO:0000259" key="13">
    <source>
        <dbReference type="Pfam" id="PF01435"/>
    </source>
</evidence>
<keyword evidence="9 14" id="KW-0482">Metalloprotease</keyword>
<evidence type="ECO:0000256" key="8">
    <source>
        <dbReference type="ARBA" id="ARBA00022989"/>
    </source>
</evidence>
<feature type="coiled-coil region" evidence="11">
    <location>
        <begin position="506"/>
        <end position="533"/>
    </location>
</feature>
<keyword evidence="5" id="KW-0479">Metal-binding</keyword>
<evidence type="ECO:0000256" key="9">
    <source>
        <dbReference type="ARBA" id="ARBA00023049"/>
    </source>
</evidence>
<evidence type="ECO:0000256" key="3">
    <source>
        <dbReference type="ARBA" id="ARBA00022670"/>
    </source>
</evidence>
<keyword evidence="4 12" id="KW-0812">Transmembrane</keyword>
<keyword evidence="3 14" id="KW-0645">Protease</keyword>
<keyword evidence="10 12" id="KW-0472">Membrane</keyword>
<keyword evidence="6" id="KW-0378">Hydrolase</keyword>
<proteinExistence type="predicted"/>
<evidence type="ECO:0000256" key="11">
    <source>
        <dbReference type="SAM" id="Coils"/>
    </source>
</evidence>
<feature type="domain" description="Peptidase M48" evidence="13">
    <location>
        <begin position="104"/>
        <end position="367"/>
    </location>
</feature>
<keyword evidence="15" id="KW-1185">Reference proteome</keyword>
<dbReference type="RefSeq" id="WP_151692535.1">
    <property type="nucleotide sequence ID" value="NZ_BMGX01000002.1"/>
</dbReference>
<dbReference type="GO" id="GO:0006508">
    <property type="term" value="P:proteolysis"/>
    <property type="evidence" value="ECO:0007669"/>
    <property type="project" value="UniProtKB-KW"/>
</dbReference>
<organism evidence="14 15">
    <name type="scientific">Phaeocystidibacter marisrubri</name>
    <dbReference type="NCBI Taxonomy" id="1577780"/>
    <lineage>
        <taxon>Bacteria</taxon>
        <taxon>Pseudomonadati</taxon>
        <taxon>Bacteroidota</taxon>
        <taxon>Flavobacteriia</taxon>
        <taxon>Flavobacteriales</taxon>
        <taxon>Phaeocystidibacteraceae</taxon>
        <taxon>Phaeocystidibacter</taxon>
    </lineage>
</organism>
<keyword evidence="7" id="KW-0862">Zinc</keyword>
<evidence type="ECO:0000256" key="7">
    <source>
        <dbReference type="ARBA" id="ARBA00022833"/>
    </source>
</evidence>
<dbReference type="CDD" id="cd07328">
    <property type="entry name" value="M48_Ste24p_like"/>
    <property type="match status" value="1"/>
</dbReference>
<dbReference type="PANTHER" id="PTHR43221">
    <property type="entry name" value="PROTEASE HTPX"/>
    <property type="match status" value="1"/>
</dbReference>
<evidence type="ECO:0000313" key="14">
    <source>
        <dbReference type="EMBL" id="KAB2817847.1"/>
    </source>
</evidence>
<evidence type="ECO:0000256" key="5">
    <source>
        <dbReference type="ARBA" id="ARBA00022723"/>
    </source>
</evidence>
<dbReference type="GO" id="GO:0046872">
    <property type="term" value="F:metal ion binding"/>
    <property type="evidence" value="ECO:0007669"/>
    <property type="project" value="UniProtKB-KW"/>
</dbReference>
<keyword evidence="8 12" id="KW-1133">Transmembrane helix</keyword>
<reference evidence="14 15" key="1">
    <citation type="submission" date="2019-10" db="EMBL/GenBank/DDBJ databases">
        <title>Genome sequence of Phaeocystidibacter marisrubri JCM30614 (type strain).</title>
        <authorList>
            <person name="Bowman J.P."/>
        </authorList>
    </citation>
    <scope>NUCLEOTIDE SEQUENCE [LARGE SCALE GENOMIC DNA]</scope>
    <source>
        <strain evidence="14 15">JCM 30614</strain>
    </source>
</reference>
<dbReference type="PANTHER" id="PTHR43221:SF2">
    <property type="entry name" value="PROTEASE HTPX HOMOLOG"/>
    <property type="match status" value="1"/>
</dbReference>
<dbReference type="OrthoDB" id="9789270at2"/>
<comment type="caution">
    <text evidence="14">The sequence shown here is derived from an EMBL/GenBank/DDBJ whole genome shotgun (WGS) entry which is preliminary data.</text>
</comment>
<evidence type="ECO:0000256" key="2">
    <source>
        <dbReference type="ARBA" id="ARBA00022475"/>
    </source>
</evidence>
<dbReference type="GO" id="GO:0004222">
    <property type="term" value="F:metalloendopeptidase activity"/>
    <property type="evidence" value="ECO:0007669"/>
    <property type="project" value="InterPro"/>
</dbReference>
<dbReference type="InterPro" id="IPR050083">
    <property type="entry name" value="HtpX_protease"/>
</dbReference>
<sequence length="690" mass="79380">METVYIPPSANYRKQVAKAVLSIIFFILCYGLLLLISAALAIGCAYAGVMLALDYYNFSIVKIFIGLAIVLIGFSLLYFMIRFLFKVDKVNTSMYIEVTKEDQPRLFNLLEEIVEKVGTQFPRSVYLSHEVNASVFSTVNFWSLFFPSKKNLVIGMGLINTTNYSELKAVLAHEFGHFSQKSMKIGGFVNRMNTVVGKMLSEESYKLDGYEDLEENSLIAQLARWTAESMIETIRAQLRLLYSMVNKSHFALAREMEFHADAVSVAVCGKEPLRESLLRFGLTTTSLDHVIQFYTQKINESVVSSNIYPLQRFVLTTMAEKSGLEFKNGLPQVGIHDIMKFNKSKLEIDNKWASHPKLEDRIANIESQQAGTPSLSSMMAMEILRGAESLQVALTEKLFAQINYDSATVVQSAEDFEADYAKLAEKYTLPPVFNSYYDAKKPVDIDLNIEPSNAALPSLKELFSDEKVDLIYTEIALEGDMTLLKDMYAKRIEVKRFSYDGRPYKHHEIRKLFEELKAEMASLTKAINENDAAIFQYFHSIEQSLGKGGELRRLYQNWIAFNQLFTESEDFYNSIRKEIEFINEALPYAEVFQKFQDFSIREVDLKLRILELLKDKFFEDVIDEESRQLLESYARQNLEYYGKRAYNYNNLNLLFGAMDTYVMVYSKGFLLHKFHMVMYQEELLRESGIL</sequence>
<dbReference type="InterPro" id="IPR001915">
    <property type="entry name" value="Peptidase_M48"/>
</dbReference>
<keyword evidence="2" id="KW-1003">Cell membrane</keyword>
<name>A0A6L3ZJ58_9FLAO</name>
<evidence type="ECO:0000313" key="15">
    <source>
        <dbReference type="Proteomes" id="UP000484164"/>
    </source>
</evidence>
<comment type="cofactor">
    <cofactor evidence="1">
        <name>Zn(2+)</name>
        <dbReference type="ChEBI" id="CHEBI:29105"/>
    </cofactor>
</comment>
<evidence type="ECO:0000256" key="4">
    <source>
        <dbReference type="ARBA" id="ARBA00022692"/>
    </source>
</evidence>
<protein>
    <submittedName>
        <fullName evidence="14">M48 family metalloprotease</fullName>
    </submittedName>
</protein>
<evidence type="ECO:0000256" key="1">
    <source>
        <dbReference type="ARBA" id="ARBA00001947"/>
    </source>
</evidence>
<feature type="transmembrane region" description="Helical" evidence="12">
    <location>
        <begin position="20"/>
        <end position="48"/>
    </location>
</feature>
<dbReference type="Proteomes" id="UP000484164">
    <property type="component" value="Unassembled WGS sequence"/>
</dbReference>